<evidence type="ECO:0000256" key="2">
    <source>
        <dbReference type="ARBA" id="ARBA00023027"/>
    </source>
</evidence>
<keyword evidence="4" id="KW-0560">Oxidoreductase</keyword>
<comment type="similarity">
    <text evidence="1">Belongs to the class-I pyridine nucleotide-disulfide oxidoreductase family.</text>
</comment>
<organism evidence="4 5">
    <name type="scientific">Syntrophaceticus schinkii</name>
    <dbReference type="NCBI Taxonomy" id="499207"/>
    <lineage>
        <taxon>Bacteria</taxon>
        <taxon>Bacillati</taxon>
        <taxon>Bacillota</taxon>
        <taxon>Clostridia</taxon>
        <taxon>Thermoanaerobacterales</taxon>
        <taxon>Thermoanaerobacterales Family III. Incertae Sedis</taxon>
        <taxon>Syntrophaceticus</taxon>
    </lineage>
</organism>
<proteinExistence type="inferred from homology"/>
<dbReference type="PRINTS" id="PR00411">
    <property type="entry name" value="PNDRDTASEI"/>
</dbReference>
<dbReference type="InterPro" id="IPR016156">
    <property type="entry name" value="FAD/NAD-linked_Rdtase_dimer_sf"/>
</dbReference>
<dbReference type="GO" id="GO:0006103">
    <property type="term" value="P:2-oxoglutarate metabolic process"/>
    <property type="evidence" value="ECO:0007669"/>
    <property type="project" value="TreeGrafter"/>
</dbReference>
<dbReference type="Pfam" id="PF02852">
    <property type="entry name" value="Pyr_redox_dim"/>
    <property type="match status" value="1"/>
</dbReference>
<keyword evidence="5" id="KW-1185">Reference proteome</keyword>
<dbReference type="EMBL" id="CDRZ01000008">
    <property type="protein sequence ID" value="CEO87450.1"/>
    <property type="molecule type" value="Genomic_DNA"/>
</dbReference>
<evidence type="ECO:0000313" key="5">
    <source>
        <dbReference type="Proteomes" id="UP000046155"/>
    </source>
</evidence>
<keyword evidence="2" id="KW-0520">NAD</keyword>
<dbReference type="PANTHER" id="PTHR22912:SF217">
    <property type="entry name" value="DIHYDROLIPOYL DEHYDROGENASE"/>
    <property type="match status" value="1"/>
</dbReference>
<sequence>MGERDGLVKVIADADHVIRGVHIVGPHASDLIQEAAVIVRNRMKLDDVIATIHPHPTLGEAFYEAVLDAAGRAVHLVSRS</sequence>
<dbReference type="EC" id="1.8.1.4" evidence="4"/>
<evidence type="ECO:0000256" key="1">
    <source>
        <dbReference type="ARBA" id="ARBA00007532"/>
    </source>
</evidence>
<evidence type="ECO:0000259" key="3">
    <source>
        <dbReference type="Pfam" id="PF02852"/>
    </source>
</evidence>
<evidence type="ECO:0000313" key="4">
    <source>
        <dbReference type="EMBL" id="CEO87450.1"/>
    </source>
</evidence>
<dbReference type="PANTHER" id="PTHR22912">
    <property type="entry name" value="DISULFIDE OXIDOREDUCTASE"/>
    <property type="match status" value="1"/>
</dbReference>
<dbReference type="GO" id="GO:0050660">
    <property type="term" value="F:flavin adenine dinucleotide binding"/>
    <property type="evidence" value="ECO:0007669"/>
    <property type="project" value="TreeGrafter"/>
</dbReference>
<dbReference type="InterPro" id="IPR004099">
    <property type="entry name" value="Pyr_nucl-diS_OxRdtase_dimer"/>
</dbReference>
<dbReference type="EC" id="1.2.1.25" evidence="4"/>
<feature type="domain" description="Pyridine nucleotide-disulphide oxidoreductase dimerisation" evidence="3">
    <location>
        <begin position="2"/>
        <end position="65"/>
    </location>
</feature>
<gene>
    <name evidence="4" type="primary">lpdA</name>
    <name evidence="4" type="ORF">SSCH_1050020</name>
</gene>
<reference evidence="5" key="1">
    <citation type="submission" date="2015-01" db="EMBL/GenBank/DDBJ databases">
        <authorList>
            <person name="Manzoor Shahid"/>
            <person name="Zubair Saima"/>
        </authorList>
    </citation>
    <scope>NUCLEOTIDE SEQUENCE [LARGE SCALE GENOMIC DNA]</scope>
    <source>
        <strain evidence="5">Sp3</strain>
    </source>
</reference>
<dbReference type="GO" id="GO:0004148">
    <property type="term" value="F:dihydrolipoyl dehydrogenase (NADH) activity"/>
    <property type="evidence" value="ECO:0007669"/>
    <property type="project" value="UniProtKB-EC"/>
</dbReference>
<dbReference type="RefSeq" id="WP_232294127.1">
    <property type="nucleotide sequence ID" value="NZ_CDRZ01000008.1"/>
</dbReference>
<dbReference type="Gene3D" id="3.30.390.30">
    <property type="match status" value="1"/>
</dbReference>
<dbReference type="AlphaFoldDB" id="A0A0B7MBK7"/>
<protein>
    <submittedName>
        <fullName evidence="4">Dihydrolipoyl dehydrogenase (Part 3)</fullName>
        <ecNumber evidence="4">1.2.1.25</ecNumber>
        <ecNumber evidence="4">1.8.1.4</ecNumber>
    </submittedName>
</protein>
<dbReference type="Proteomes" id="UP000046155">
    <property type="component" value="Unassembled WGS sequence"/>
</dbReference>
<dbReference type="SUPFAM" id="SSF55424">
    <property type="entry name" value="FAD/NAD-linked reductases, dimerisation (C-terminal) domain"/>
    <property type="match status" value="1"/>
</dbReference>
<dbReference type="InterPro" id="IPR050151">
    <property type="entry name" value="Class-I_Pyr_Nuc-Dis_Oxidored"/>
</dbReference>
<name>A0A0B7MBK7_9FIRM</name>
<accession>A0A0B7MBK7</accession>